<reference evidence="2" key="1">
    <citation type="submission" date="2022-04" db="EMBL/GenBank/DDBJ databases">
        <title>A functionally conserved STORR gene fusion in Papaver species that diverged 16.8 million years ago.</title>
        <authorList>
            <person name="Catania T."/>
        </authorList>
    </citation>
    <scope>NUCLEOTIDE SEQUENCE</scope>
    <source>
        <strain evidence="2">S-188037</strain>
    </source>
</reference>
<protein>
    <submittedName>
        <fullName evidence="2">Uncharacterized protein</fullName>
    </submittedName>
</protein>
<name>A0AAD4XLH7_9MAGN</name>
<gene>
    <name evidence="2" type="ORF">MKW98_009787</name>
</gene>
<feature type="region of interest" description="Disordered" evidence="1">
    <location>
        <begin position="944"/>
        <end position="966"/>
    </location>
</feature>
<feature type="compositionally biased region" description="Basic and acidic residues" evidence="1">
    <location>
        <begin position="739"/>
        <end position="748"/>
    </location>
</feature>
<feature type="compositionally biased region" description="Basic and acidic residues" evidence="1">
    <location>
        <begin position="836"/>
        <end position="851"/>
    </location>
</feature>
<feature type="compositionally biased region" description="Polar residues" evidence="1">
    <location>
        <begin position="781"/>
        <end position="800"/>
    </location>
</feature>
<feature type="compositionally biased region" description="Basic and acidic residues" evidence="1">
    <location>
        <begin position="876"/>
        <end position="899"/>
    </location>
</feature>
<sequence length="991" mass="112441">MVRITRPHSKCIPISSPIRFDSSETMLQWMGGSRRKVTNSRKSTHKRQRQYFEQKKRQQHTNGDAAAEGTHGSAEYHRTPKSLDIISLLNLTVEAKGDNSGCNNATDGPALRVSPLNHQVPEDIHKVAEIPVLRFSPVNYQLQKDTKTKSPAKEEKCPSPQKKFSSDPHNTATFRKYSSNKNGDKSDCWKNTTETQFSLLDLLGEDGSNGKAEGRPVRECHVAFSVKGLGKTRMETPVHSPQQQCRLPSPPKAAKRHLSSNKYKMNELKQNAVLYDTDMPTSDTSFDLPFNSRDIRDNHGNSRSGNPFVKGCKPLDGLNSKLDSLFSEGCLNNNLEARSGFLDDDSTDEKMLDESTTSQLFEMNYYSPDDFCRENTYDMRAFSFEDPYLQKREKINDMHAFAFEDPYLQKREKSHNTHAFAFEDTYPQNRLSLKHVSSFPHPCSYSSYPYLSFASADFFREKSPNKHAFAFEDPYVQKRENTYNTHEFAFEDPYLQKRFRSSVKTQRDILSEFEPTAPSFEHLHSRTDKDFMTFDDTRRRDRKWDNEPTWSYFENEDLKDNLSLLSEESSSSTAVWGDKAEHSTLNPMGGPEGSMRKHESDVDLSPGRMYNPKHLYAEGKVSGKKTGVTKLSRRNDIYKAKKDLGPKFNALYEEEYTLGDTKLSNNSFLRTPLESNPTSFECKFGSEGLSSAYPHSKLYTNKQPLGKRRTPDAPSKQAPPFSFKEALFQQPLSPVHSDPISRKLDTPRSKLCSNKQALGKRRTPDAPSKQAPPFSFEEDVLQQQLSPVHSDPNSFSVTESISRKLDTPQMSMSEGEPSYSSHRIDPQGGAAFPALPKERNDDSECEDRPEHQQSGYGFLAGTEKEVSVGINGILSQDEKTVDDSDSKDSESKYKEIRDETPELIEKSKARDLSENSEEISCATTEIPDKLKICMDDKRHHFHAGLPLPIQSGTKGNEETEELERIEGGKRGKMKKVRASFLFPVQGCDIVY</sequence>
<keyword evidence="3" id="KW-1185">Reference proteome</keyword>
<feature type="compositionally biased region" description="Basic residues" evidence="1">
    <location>
        <begin position="33"/>
        <end position="49"/>
    </location>
</feature>
<dbReference type="AlphaFoldDB" id="A0AAD4XLH7"/>
<dbReference type="PANTHER" id="PTHR37722:SF2">
    <property type="entry name" value="OS01G0167700 PROTEIN"/>
    <property type="match status" value="1"/>
</dbReference>
<feature type="region of interest" description="Disordered" evidence="1">
    <location>
        <begin position="874"/>
        <end position="899"/>
    </location>
</feature>
<evidence type="ECO:0000313" key="3">
    <source>
        <dbReference type="Proteomes" id="UP001202328"/>
    </source>
</evidence>
<proteinExistence type="predicted"/>
<feature type="region of interest" description="Disordered" evidence="1">
    <location>
        <begin position="144"/>
        <end position="185"/>
    </location>
</feature>
<organism evidence="2 3">
    <name type="scientific">Papaver atlanticum</name>
    <dbReference type="NCBI Taxonomy" id="357466"/>
    <lineage>
        <taxon>Eukaryota</taxon>
        <taxon>Viridiplantae</taxon>
        <taxon>Streptophyta</taxon>
        <taxon>Embryophyta</taxon>
        <taxon>Tracheophyta</taxon>
        <taxon>Spermatophyta</taxon>
        <taxon>Magnoliopsida</taxon>
        <taxon>Ranunculales</taxon>
        <taxon>Papaveraceae</taxon>
        <taxon>Papaveroideae</taxon>
        <taxon>Papaver</taxon>
    </lineage>
</organism>
<feature type="region of interest" description="Disordered" evidence="1">
    <location>
        <begin position="693"/>
        <end position="719"/>
    </location>
</feature>
<dbReference type="EMBL" id="JAJJMB010008202">
    <property type="protein sequence ID" value="KAI3925137.1"/>
    <property type="molecule type" value="Genomic_DNA"/>
</dbReference>
<evidence type="ECO:0000256" key="1">
    <source>
        <dbReference type="SAM" id="MobiDB-lite"/>
    </source>
</evidence>
<feature type="region of interest" description="Disordered" evidence="1">
    <location>
        <begin position="234"/>
        <end position="255"/>
    </location>
</feature>
<accession>A0AAD4XLH7</accession>
<dbReference type="Proteomes" id="UP001202328">
    <property type="component" value="Unassembled WGS sequence"/>
</dbReference>
<comment type="caution">
    <text evidence="2">The sequence shown here is derived from an EMBL/GenBank/DDBJ whole genome shotgun (WGS) entry which is preliminary data.</text>
</comment>
<dbReference type="PANTHER" id="PTHR37722">
    <property type="entry name" value="OS01G0167700 PROTEIN"/>
    <property type="match status" value="1"/>
</dbReference>
<feature type="region of interest" description="Disordered" evidence="1">
    <location>
        <begin position="732"/>
        <end position="855"/>
    </location>
</feature>
<feature type="region of interest" description="Disordered" evidence="1">
    <location>
        <begin position="573"/>
        <end position="603"/>
    </location>
</feature>
<evidence type="ECO:0000313" key="2">
    <source>
        <dbReference type="EMBL" id="KAI3925137.1"/>
    </source>
</evidence>
<feature type="compositionally biased region" description="Polar residues" evidence="1">
    <location>
        <begin position="167"/>
        <end position="181"/>
    </location>
</feature>
<feature type="region of interest" description="Disordered" evidence="1">
    <location>
        <begin position="31"/>
        <end position="75"/>
    </location>
</feature>
<feature type="compositionally biased region" description="Basic and acidic residues" evidence="1">
    <location>
        <begin position="144"/>
        <end position="157"/>
    </location>
</feature>